<feature type="domain" description="Alpha-N-acetylglucosaminidase C-terminal" evidence="5">
    <location>
        <begin position="471"/>
        <end position="710"/>
    </location>
</feature>
<dbReference type="InterPro" id="IPR024732">
    <property type="entry name" value="NAGLU_C"/>
</dbReference>
<evidence type="ECO:0000256" key="1">
    <source>
        <dbReference type="ARBA" id="ARBA00022801"/>
    </source>
</evidence>
<dbReference type="Pfam" id="PF12971">
    <property type="entry name" value="NAGLU_N"/>
    <property type="match status" value="1"/>
</dbReference>
<dbReference type="Gene3D" id="1.20.120.670">
    <property type="entry name" value="N-acetyl-b-d-glucoasminidase"/>
    <property type="match status" value="1"/>
</dbReference>
<proteinExistence type="predicted"/>
<keyword evidence="7" id="KW-1185">Reference proteome</keyword>
<dbReference type="GO" id="GO:0016787">
    <property type="term" value="F:hydrolase activity"/>
    <property type="evidence" value="ECO:0007669"/>
    <property type="project" value="UniProtKB-KW"/>
</dbReference>
<feature type="signal peptide" evidence="2">
    <location>
        <begin position="1"/>
        <end position="21"/>
    </location>
</feature>
<dbReference type="InterPro" id="IPR029018">
    <property type="entry name" value="Hex-like_dom2"/>
</dbReference>
<organism evidence="6 7">
    <name type="scientific">Bacteroides faecalis</name>
    <dbReference type="NCBI Taxonomy" id="2447885"/>
    <lineage>
        <taxon>Bacteria</taxon>
        <taxon>Pseudomonadati</taxon>
        <taxon>Bacteroidota</taxon>
        <taxon>Bacteroidia</taxon>
        <taxon>Bacteroidales</taxon>
        <taxon>Bacteroidaceae</taxon>
        <taxon>Bacteroides</taxon>
    </lineage>
</organism>
<dbReference type="Gene3D" id="3.30.379.10">
    <property type="entry name" value="Chitobiase/beta-hexosaminidase domain 2-like"/>
    <property type="match status" value="1"/>
</dbReference>
<dbReference type="InterPro" id="IPR024240">
    <property type="entry name" value="NAGLU_N"/>
</dbReference>
<keyword evidence="1" id="KW-0378">Hydrolase</keyword>
<reference evidence="6 7" key="1">
    <citation type="submission" date="2018-10" db="EMBL/GenBank/DDBJ databases">
        <title>Draft Genome Sequence of Bacteroides sp. KCTC 15687.</title>
        <authorList>
            <person name="Yu S.Y."/>
            <person name="Kim J.S."/>
            <person name="Oh B.S."/>
            <person name="Park S.H."/>
            <person name="Kang S.W."/>
            <person name="Park J.E."/>
            <person name="Choi S.H."/>
            <person name="Han K.I."/>
            <person name="Lee K.C."/>
            <person name="Eom M.K."/>
            <person name="Suh M.K."/>
            <person name="Lee D.H."/>
            <person name="Yoon H."/>
            <person name="Kim B."/>
            <person name="Yang S.J."/>
            <person name="Lee J.S."/>
            <person name="Lee J.H."/>
        </authorList>
    </citation>
    <scope>NUCLEOTIDE SEQUENCE [LARGE SCALE GENOMIC DNA]</scope>
    <source>
        <strain evidence="6 7">KCTC 15687</strain>
    </source>
</reference>
<dbReference type="RefSeq" id="WP_125041565.1">
    <property type="nucleotide sequence ID" value="NZ_BHWB01000007.1"/>
</dbReference>
<evidence type="ECO:0000259" key="3">
    <source>
        <dbReference type="Pfam" id="PF05089"/>
    </source>
</evidence>
<evidence type="ECO:0000259" key="5">
    <source>
        <dbReference type="Pfam" id="PF12972"/>
    </source>
</evidence>
<dbReference type="InterPro" id="IPR007781">
    <property type="entry name" value="NAGLU"/>
</dbReference>
<comment type="caution">
    <text evidence="6">The sequence shown here is derived from an EMBL/GenBank/DDBJ whole genome shotgun (WGS) entry which is preliminary data.</text>
</comment>
<dbReference type="EMBL" id="BHWB01000007">
    <property type="protein sequence ID" value="GCB35676.1"/>
    <property type="molecule type" value="Genomic_DNA"/>
</dbReference>
<keyword evidence="2" id="KW-0732">Signal</keyword>
<dbReference type="InterPro" id="IPR024733">
    <property type="entry name" value="NAGLU_tim-barrel"/>
</dbReference>
<evidence type="ECO:0000259" key="4">
    <source>
        <dbReference type="Pfam" id="PF12971"/>
    </source>
</evidence>
<feature type="chain" id="PRO_5019495380" evidence="2">
    <location>
        <begin position="22"/>
        <end position="838"/>
    </location>
</feature>
<gene>
    <name evidence="6" type="ORF">KGMB02408_26210</name>
</gene>
<dbReference type="Proteomes" id="UP000288079">
    <property type="component" value="Unassembled WGS sequence"/>
</dbReference>
<dbReference type="AlphaFoldDB" id="A0A401LVW9"/>
<dbReference type="OrthoDB" id="179563at2"/>
<dbReference type="Pfam" id="PF12972">
    <property type="entry name" value="NAGLU_C"/>
    <property type="match status" value="1"/>
</dbReference>
<dbReference type="PANTHER" id="PTHR12872">
    <property type="entry name" value="ALPHA-N-ACETYLGLUCOSAMINIDASE"/>
    <property type="match status" value="1"/>
</dbReference>
<feature type="domain" description="Alpha-N-acetylglucosaminidase tim-barrel" evidence="3">
    <location>
        <begin position="119"/>
        <end position="461"/>
    </location>
</feature>
<sequence length="838" mass="97069">MKKVIILSVIAVLATCSLIHANNVQEARGVILRAVGYFPKNVVLTSISRDGDTDRYATYTRKGILYVEGSSAVAICRGFYEYVSQNGYGVYNWSGSRFDFPQQFPDSKRREVRSPFKHRLYMNVCTFGYTSPFWDWKRWEKEIDWMALHGFDMPLAPIANEAIFTRIWHEMGLTDPEINVLFSGPAHLPWMRMGNMSGVDGAPTEAWHKSQIALQHQILKRMRNLGMKPVCQGFAGFVPPAMKKHFPNINLTETKWSGMKNWMLSPMDDLFVEIGNRYIRAWEKEFGKCDYYLIDSFNEMDVPFGEKGSKERFNTLQKYGKTIYHSLSGANSDAVWVMQGWMFGYQRDIWDPESARALLSGAPEGKMLILDLAVDFNHYVWRTEKSWDYLSGLFNRNWIYSTVPNFGGRTALTGAIDFYANGHLKALRSPNRGQLVGYGTSPEGVENNDVVYEIIAAAGWSDREIDVPQFLHRFSQARYGKAPADMDRFWKEMKQASYGEFTNNARFRWQVRPGYHRMPTMGINDHYYRAIEHFFACTDELKDSELYRTDAIQYGALYLAAKADMVLEAIHWACLQNRDKEARQLEQRFFSLLKNADRLLASHPIFRLDYWTDQASKAGCTDEEKDRQIGELRRLMTIWGTGLSLNDYAARVWSGLIRDFYIPRWENYFTALHGRRSFDFVKWDAEFYTKRKVSPVVPFSDPLKEAKRLVYEASNLTPRIIAAPPGSVSYWTPMDFRNAKTSYSFTIGYQDYEQMNSIRLIMSRGMDPLEVDRITFRSNHYTWAEMKPQETLDSKNRMLEIKLDKKNITESPLAKEVTVTIYFRSKPTADSFGSVEIL</sequence>
<dbReference type="Gene3D" id="3.20.20.80">
    <property type="entry name" value="Glycosidases"/>
    <property type="match status" value="1"/>
</dbReference>
<dbReference type="GO" id="GO:0005975">
    <property type="term" value="P:carbohydrate metabolic process"/>
    <property type="evidence" value="ECO:0007669"/>
    <property type="project" value="UniProtKB-ARBA"/>
</dbReference>
<dbReference type="PANTHER" id="PTHR12872:SF1">
    <property type="entry name" value="ALPHA-N-ACETYLGLUCOSAMINIDASE"/>
    <property type="match status" value="1"/>
</dbReference>
<evidence type="ECO:0000313" key="7">
    <source>
        <dbReference type="Proteomes" id="UP000288079"/>
    </source>
</evidence>
<name>A0A401LVW9_9BACE</name>
<protein>
    <submittedName>
        <fullName evidence="6">Alpha-N-acetylglucosaminidase</fullName>
    </submittedName>
</protein>
<evidence type="ECO:0000256" key="2">
    <source>
        <dbReference type="SAM" id="SignalP"/>
    </source>
</evidence>
<evidence type="ECO:0000313" key="6">
    <source>
        <dbReference type="EMBL" id="GCB35676.1"/>
    </source>
</evidence>
<feature type="domain" description="Alpha-N-acetylglucosaminidase N-terminal" evidence="4">
    <location>
        <begin position="26"/>
        <end position="105"/>
    </location>
</feature>
<dbReference type="Pfam" id="PF05089">
    <property type="entry name" value="NAGLU"/>
    <property type="match status" value="1"/>
</dbReference>
<accession>A0A401LVW9</accession>